<accession>A0A0C9UP24</accession>
<evidence type="ECO:0000313" key="1">
    <source>
        <dbReference type="EMBL" id="KIJ27040.1"/>
    </source>
</evidence>
<dbReference type="EMBL" id="KN837348">
    <property type="protein sequence ID" value="KIJ27040.1"/>
    <property type="molecule type" value="Genomic_DNA"/>
</dbReference>
<sequence>MDREFHLGKDQSQSIDDGGKTTPILTILQRIDAPYWFRKIVDQGSKFRIDTQNNGPIETGCHGGVKERGTKLVWKVNFALRTWHLGRCRGSGNNLRHSEAVISTTLHNSSLENRDTIGHNASYATVTPSSIIKCIWEKERINPLTTVPKRTVY</sequence>
<reference evidence="1 2" key="1">
    <citation type="submission" date="2014-06" db="EMBL/GenBank/DDBJ databases">
        <title>Evolutionary Origins and Diversification of the Mycorrhizal Mutualists.</title>
        <authorList>
            <consortium name="DOE Joint Genome Institute"/>
            <consortium name="Mycorrhizal Genomics Consortium"/>
            <person name="Kohler A."/>
            <person name="Kuo A."/>
            <person name="Nagy L.G."/>
            <person name="Floudas D."/>
            <person name="Copeland A."/>
            <person name="Barry K.W."/>
            <person name="Cichocki N."/>
            <person name="Veneault-Fourrey C."/>
            <person name="LaButti K."/>
            <person name="Lindquist E.A."/>
            <person name="Lipzen A."/>
            <person name="Lundell T."/>
            <person name="Morin E."/>
            <person name="Murat C."/>
            <person name="Riley R."/>
            <person name="Ohm R."/>
            <person name="Sun H."/>
            <person name="Tunlid A."/>
            <person name="Henrissat B."/>
            <person name="Grigoriev I.V."/>
            <person name="Hibbett D.S."/>
            <person name="Martin F."/>
        </authorList>
    </citation>
    <scope>NUCLEOTIDE SEQUENCE [LARGE SCALE GENOMIC DNA]</scope>
    <source>
        <strain evidence="1 2">SS14</strain>
    </source>
</reference>
<evidence type="ECO:0000313" key="2">
    <source>
        <dbReference type="Proteomes" id="UP000054279"/>
    </source>
</evidence>
<dbReference type="AlphaFoldDB" id="A0A0C9UP24"/>
<proteinExistence type="predicted"/>
<dbReference type="HOGENOM" id="CLU_1714460_0_0_1"/>
<name>A0A0C9UP24_SPHS4</name>
<organism evidence="1 2">
    <name type="scientific">Sphaerobolus stellatus (strain SS14)</name>
    <dbReference type="NCBI Taxonomy" id="990650"/>
    <lineage>
        <taxon>Eukaryota</taxon>
        <taxon>Fungi</taxon>
        <taxon>Dikarya</taxon>
        <taxon>Basidiomycota</taxon>
        <taxon>Agaricomycotina</taxon>
        <taxon>Agaricomycetes</taxon>
        <taxon>Phallomycetidae</taxon>
        <taxon>Geastrales</taxon>
        <taxon>Sphaerobolaceae</taxon>
        <taxon>Sphaerobolus</taxon>
    </lineage>
</organism>
<dbReference type="Proteomes" id="UP000054279">
    <property type="component" value="Unassembled WGS sequence"/>
</dbReference>
<keyword evidence="2" id="KW-1185">Reference proteome</keyword>
<gene>
    <name evidence="1" type="ORF">M422DRAFT_37964</name>
</gene>
<protein>
    <submittedName>
        <fullName evidence="1">Uncharacterized protein</fullName>
    </submittedName>
</protein>